<dbReference type="InterPro" id="IPR012334">
    <property type="entry name" value="Pectin_lyas_fold"/>
</dbReference>
<dbReference type="InterPro" id="IPR050909">
    <property type="entry name" value="Bact_Autotransporter_VF"/>
</dbReference>
<dbReference type="PANTHER" id="PTHR12338">
    <property type="entry name" value="AUTOTRANSPORTER"/>
    <property type="match status" value="1"/>
</dbReference>
<dbReference type="Gene3D" id="2.160.20.110">
    <property type="match status" value="1"/>
</dbReference>
<sequence length="759" mass="76435" precursor="true">MITDQRLVSHACDVRRNSNARSLCAHSFHPINTLRVAALLALCCAASAHAGGLLPAGGRFVGGSGSIATNGSTLTVNQSTGRAVVNWDSFSIGNGNQVVFANGSGATLNRVTGGKASAILGALTASGSVYLINPQGIVVGPRGVIATNGRFVASTLDADPAAFMKGGPLALAGNSNASIVNLGKIASNGGDVFLIARSAIMNDGMISAPNGTVELAVAKQVLLQDSSTGRQVLVQSGAGGTLANTGAIQAAQISLQAVDGNIYALAGNHEAIRATGTATRDGHVWLVAEQGTMRPGGVIGASGGTVDMNAKTLAFPQGGTTVDAKQWNLSAPTFTVDQMAANALSQGLGHGTSVKVQTTGANSSGGDLNVDSGIHWQGGASLTLAAYHTLTLGSDATLANQGNGNLTLRADAASLDNAGAVVNHGAIDWSRSTGIVNVLYDMNGAYSGGTLLGNPAWKSAPSSGQLTQITGYKLVNNVNDLENIRQDLAGNYALGADIDAAAHVFAPIGNHTTPFTGQFDGMWHTVSNATINIDDFSKDYSSGLFGVVGSAGVLRDVGIENGFVSTSNQGSGILAGVNRGVIAYAHTSGRAGEVEQNGTDFGGLVGRNEGTVERSWSSATVSGSDANGGLVGYNLGTILQSYATGAVSPVFSTGSGGGLVGINEGTVSQSFATGAVQTRSMPTHGVIAFGSGTLAPDVYWNRETSGQSVSGGDLPPANGLTTAQMSDPASFVGYDFGPNGAWLMPAGATHPVLRLPAAH</sequence>
<dbReference type="Proteomes" id="UP000001192">
    <property type="component" value="Plasmid pBPHY01"/>
</dbReference>
<dbReference type="AlphaFoldDB" id="B2JVE8"/>
<evidence type="ECO:0000313" key="4">
    <source>
        <dbReference type="Proteomes" id="UP000001192"/>
    </source>
</evidence>
<evidence type="ECO:0000313" key="3">
    <source>
        <dbReference type="EMBL" id="ACC74925.1"/>
    </source>
</evidence>
<dbReference type="PANTHER" id="PTHR12338:SF5">
    <property type="entry name" value="ANTIGEN 43-RELATED"/>
    <property type="match status" value="1"/>
</dbReference>
<dbReference type="NCBIfam" id="TIGR01901">
    <property type="entry name" value="adhes_NPXG"/>
    <property type="match status" value="1"/>
</dbReference>
<name>B2JVE8_PARP8</name>
<reference evidence="4" key="1">
    <citation type="journal article" date="2014" name="Stand. Genomic Sci.">
        <title>Complete genome sequence of Burkholderia phymatum STM815(T), a broad host range and efficient nitrogen-fixing symbiont of Mimosa species.</title>
        <authorList>
            <person name="Moulin L."/>
            <person name="Klonowska A."/>
            <person name="Caroline B."/>
            <person name="Booth K."/>
            <person name="Vriezen J.A."/>
            <person name="Melkonian R."/>
            <person name="James E.K."/>
            <person name="Young J.P."/>
            <person name="Bena G."/>
            <person name="Hauser L."/>
            <person name="Land M."/>
            <person name="Kyrpides N."/>
            <person name="Bruce D."/>
            <person name="Chain P."/>
            <person name="Copeland A."/>
            <person name="Pitluck S."/>
            <person name="Woyke T."/>
            <person name="Lizotte-Waniewski M."/>
            <person name="Bristow J."/>
            <person name="Riley M."/>
        </authorList>
    </citation>
    <scope>NUCLEOTIDE SEQUENCE [LARGE SCALE GENOMIC DNA]</scope>
    <source>
        <strain evidence="4">DSM 17167 / CIP 108236 / LMG 21445 / STM815</strain>
        <plasmid evidence="4">Plasmid pBPHY01</plasmid>
    </source>
</reference>
<dbReference type="OrthoDB" id="218680at2"/>
<dbReference type="SUPFAM" id="SSF51126">
    <property type="entry name" value="Pectin lyase-like"/>
    <property type="match status" value="1"/>
</dbReference>
<proteinExistence type="predicted"/>
<dbReference type="EMBL" id="CP001045">
    <property type="protein sequence ID" value="ACC74925.1"/>
    <property type="molecule type" value="Genomic_DNA"/>
</dbReference>
<evidence type="ECO:0000259" key="2">
    <source>
        <dbReference type="SMART" id="SM00912"/>
    </source>
</evidence>
<keyword evidence="1" id="KW-0732">Signal</keyword>
<dbReference type="SMART" id="SM00912">
    <property type="entry name" value="Haemagg_act"/>
    <property type="match status" value="1"/>
</dbReference>
<feature type="domain" description="Filamentous haemagglutinin FhaB/tRNA nuclease CdiA-like TPS" evidence="2">
    <location>
        <begin position="51"/>
        <end position="162"/>
    </location>
</feature>
<dbReference type="Pfam" id="PF05860">
    <property type="entry name" value="TPS"/>
    <property type="match status" value="1"/>
</dbReference>
<dbReference type="RefSeq" id="WP_012405085.1">
    <property type="nucleotide sequence ID" value="NC_010625.1"/>
</dbReference>
<dbReference type="InterPro" id="IPR008638">
    <property type="entry name" value="FhaB/CdiA-like_TPS"/>
</dbReference>
<protein>
    <submittedName>
        <fullName evidence="3">Filamentous haemagglutinin family outer membrane protein</fullName>
    </submittedName>
</protein>
<dbReference type="HOGENOM" id="CLU_342795_0_0_4"/>
<geneLocation type="plasmid" evidence="3 4">
    <name>pBPHY01</name>
</geneLocation>
<dbReference type="InterPro" id="IPR011050">
    <property type="entry name" value="Pectin_lyase_fold/virulence"/>
</dbReference>
<keyword evidence="4" id="KW-1185">Reference proteome</keyword>
<keyword evidence="3" id="KW-0614">Plasmid</keyword>
<evidence type="ECO:0000256" key="1">
    <source>
        <dbReference type="SAM" id="SignalP"/>
    </source>
</evidence>
<accession>B2JVE8</accession>
<dbReference type="KEGG" id="bph:Bphy_5861"/>
<feature type="chain" id="PRO_5002779650" evidence="1">
    <location>
        <begin position="51"/>
        <end position="759"/>
    </location>
</feature>
<dbReference type="Gene3D" id="2.160.20.10">
    <property type="entry name" value="Single-stranded right-handed beta-helix, Pectin lyase-like"/>
    <property type="match status" value="1"/>
</dbReference>
<organism evidence="3 4">
    <name type="scientific">Paraburkholderia phymatum (strain DSM 17167 / CIP 108236 / LMG 21445 / STM815)</name>
    <name type="common">Burkholderia phymatum</name>
    <dbReference type="NCBI Taxonomy" id="391038"/>
    <lineage>
        <taxon>Bacteria</taxon>
        <taxon>Pseudomonadati</taxon>
        <taxon>Pseudomonadota</taxon>
        <taxon>Betaproteobacteria</taxon>
        <taxon>Burkholderiales</taxon>
        <taxon>Burkholderiaceae</taxon>
        <taxon>Paraburkholderia</taxon>
    </lineage>
</organism>
<feature type="signal peptide" evidence="1">
    <location>
        <begin position="1"/>
        <end position="50"/>
    </location>
</feature>
<gene>
    <name evidence="3" type="ordered locus">Bphy_5861</name>
</gene>